<keyword evidence="4 5" id="KW-0408">Iron</keyword>
<dbReference type="PANTHER" id="PTHR10543">
    <property type="entry name" value="BETA-CAROTENE DIOXYGENASE"/>
    <property type="match status" value="1"/>
</dbReference>
<evidence type="ECO:0000256" key="4">
    <source>
        <dbReference type="ARBA" id="ARBA00023004"/>
    </source>
</evidence>
<evidence type="ECO:0000256" key="1">
    <source>
        <dbReference type="ARBA" id="ARBA00006787"/>
    </source>
</evidence>
<comment type="similarity">
    <text evidence="1">Belongs to the carotenoid oxygenase family.</text>
</comment>
<dbReference type="EMBL" id="ML732358">
    <property type="protein sequence ID" value="KAB8069061.1"/>
    <property type="molecule type" value="Genomic_DNA"/>
</dbReference>
<evidence type="ECO:0000256" key="5">
    <source>
        <dbReference type="PIRSR" id="PIRSR604294-1"/>
    </source>
</evidence>
<dbReference type="Proteomes" id="UP000326565">
    <property type="component" value="Unassembled WGS sequence"/>
</dbReference>
<dbReference type="OrthoDB" id="407010at2759"/>
<evidence type="ECO:0000313" key="7">
    <source>
        <dbReference type="Proteomes" id="UP000326565"/>
    </source>
</evidence>
<keyword evidence="7" id="KW-1185">Reference proteome</keyword>
<organism evidence="6 7">
    <name type="scientific">Aspergillus leporis</name>
    <dbReference type="NCBI Taxonomy" id="41062"/>
    <lineage>
        <taxon>Eukaryota</taxon>
        <taxon>Fungi</taxon>
        <taxon>Dikarya</taxon>
        <taxon>Ascomycota</taxon>
        <taxon>Pezizomycotina</taxon>
        <taxon>Eurotiomycetes</taxon>
        <taxon>Eurotiomycetidae</taxon>
        <taxon>Eurotiales</taxon>
        <taxon>Aspergillaceae</taxon>
        <taxon>Aspergillus</taxon>
        <taxon>Aspergillus subgen. Circumdati</taxon>
    </lineage>
</organism>
<feature type="binding site" evidence="5">
    <location>
        <position position="213"/>
    </location>
    <ligand>
        <name>Fe cation</name>
        <dbReference type="ChEBI" id="CHEBI:24875"/>
        <note>catalytic</note>
    </ligand>
</feature>
<feature type="binding site" evidence="5">
    <location>
        <position position="539"/>
    </location>
    <ligand>
        <name>Fe cation</name>
        <dbReference type="ChEBI" id="CHEBI:24875"/>
        <note>catalytic</note>
    </ligand>
</feature>
<dbReference type="InterPro" id="IPR004294">
    <property type="entry name" value="Carotenoid_Oase"/>
</dbReference>
<accession>A0A5N5WKI0</accession>
<reference evidence="6 7" key="1">
    <citation type="submission" date="2019-04" db="EMBL/GenBank/DDBJ databases">
        <title>Friends and foes A comparative genomics study of 23 Aspergillus species from section Flavi.</title>
        <authorList>
            <consortium name="DOE Joint Genome Institute"/>
            <person name="Kjaerbolling I."/>
            <person name="Vesth T."/>
            <person name="Frisvad J.C."/>
            <person name="Nybo J.L."/>
            <person name="Theobald S."/>
            <person name="Kildgaard S."/>
            <person name="Isbrandt T."/>
            <person name="Kuo A."/>
            <person name="Sato A."/>
            <person name="Lyhne E.K."/>
            <person name="Kogle M.E."/>
            <person name="Wiebenga A."/>
            <person name="Kun R.S."/>
            <person name="Lubbers R.J."/>
            <person name="Makela M.R."/>
            <person name="Barry K."/>
            <person name="Chovatia M."/>
            <person name="Clum A."/>
            <person name="Daum C."/>
            <person name="Haridas S."/>
            <person name="He G."/>
            <person name="LaButti K."/>
            <person name="Lipzen A."/>
            <person name="Mondo S."/>
            <person name="Riley R."/>
            <person name="Salamov A."/>
            <person name="Simmons B.A."/>
            <person name="Magnuson J.K."/>
            <person name="Henrissat B."/>
            <person name="Mortensen U.H."/>
            <person name="Larsen T.O."/>
            <person name="Devries R.P."/>
            <person name="Grigoriev I.V."/>
            <person name="Machida M."/>
            <person name="Baker S.E."/>
            <person name="Andersen M.R."/>
        </authorList>
    </citation>
    <scope>NUCLEOTIDE SEQUENCE [LARGE SCALE GENOMIC DNA]</scope>
    <source>
        <strain evidence="6 7">CBS 151.66</strain>
    </source>
</reference>
<evidence type="ECO:0000256" key="3">
    <source>
        <dbReference type="ARBA" id="ARBA00023002"/>
    </source>
</evidence>
<evidence type="ECO:0000313" key="6">
    <source>
        <dbReference type="EMBL" id="KAB8069061.1"/>
    </source>
</evidence>
<evidence type="ECO:0000256" key="2">
    <source>
        <dbReference type="ARBA" id="ARBA00022723"/>
    </source>
</evidence>
<keyword evidence="2 5" id="KW-0479">Metal-binding</keyword>
<keyword evidence="3" id="KW-0560">Oxidoreductase</keyword>
<gene>
    <name evidence="6" type="ORF">BDV29DRAFT_198956</name>
</gene>
<name>A0A5N5WKI0_9EURO</name>
<comment type="cofactor">
    <cofactor evidence="5">
        <name>Fe(2+)</name>
        <dbReference type="ChEBI" id="CHEBI:29033"/>
    </cofactor>
    <text evidence="5">Binds 1 Fe(2+) ion per subunit.</text>
</comment>
<proteinExistence type="inferred from homology"/>
<dbReference type="PANTHER" id="PTHR10543:SF24">
    <property type="entry name" value="CAROTENOID ISOMEROOXYGENASE"/>
    <property type="match status" value="1"/>
</dbReference>
<dbReference type="GO" id="GO:0010436">
    <property type="term" value="F:carotenoid dioxygenase activity"/>
    <property type="evidence" value="ECO:0007669"/>
    <property type="project" value="TreeGrafter"/>
</dbReference>
<dbReference type="GO" id="GO:0016121">
    <property type="term" value="P:carotene catabolic process"/>
    <property type="evidence" value="ECO:0007669"/>
    <property type="project" value="TreeGrafter"/>
</dbReference>
<sequence length="547" mass="60492">MAQNKSSNTPFNDWPNDAGFEASIEFREPVELPITGSIPSHLAGTLYRIGPGTYKVEGSKYQLSHWFDGFSYLHRFQLVAQPMGTCKVFYNSRGQVDALIEEARKSGTLKGITFGQKRDPCDGIFQKVKGFFRPPFEHQSPGLVNAGVTVHANAPGVPHDLAVHSSSTSFRTLTSLTDANILKHIDPETLEPLGVTRQDGLHPDLKGPLSCAHAEFDVATGDLYNYNLDLGRYATYRLFRTSAVTSKTEIIATITGPGVKPAYLHSFFLSEDYVILCIWPAIFGVGGIKILWERNMVNALHFDPNLQTRWYVVDRKQGRGVVATYLCPAFFSFHTINAWQKENSDGTTDVMCDIIQYPTDEMIQRGYYDTMVSTGPDVTKYYGSEASRPRLVRYRLPGVPNEGQLETPAGSADLPNAEAQLTVDDDCIGDLPTINPKFKTKKTRYVYNLVNQGKSSFFEAIAKVDLETQGYQLWSQERHTPGEAIFIPDGIGDTEDAGYLLSVVLNGDTGTSYLLCLNARDMTEVGRAEAPSAIGFGFHGSHYPSAT</sequence>
<feature type="binding site" evidence="5">
    <location>
        <position position="334"/>
    </location>
    <ligand>
        <name>Fe cation</name>
        <dbReference type="ChEBI" id="CHEBI:24875"/>
        <note>catalytic</note>
    </ligand>
</feature>
<dbReference type="Pfam" id="PF03055">
    <property type="entry name" value="RPE65"/>
    <property type="match status" value="1"/>
</dbReference>
<dbReference type="GO" id="GO:0046872">
    <property type="term" value="F:metal ion binding"/>
    <property type="evidence" value="ECO:0007669"/>
    <property type="project" value="UniProtKB-KW"/>
</dbReference>
<protein>
    <submittedName>
        <fullName evidence="6">Carotenoid oxygenase</fullName>
    </submittedName>
</protein>
<dbReference type="AlphaFoldDB" id="A0A5N5WKI0"/>
<feature type="binding site" evidence="5">
    <location>
        <position position="265"/>
    </location>
    <ligand>
        <name>Fe cation</name>
        <dbReference type="ChEBI" id="CHEBI:24875"/>
        <note>catalytic</note>
    </ligand>
</feature>